<dbReference type="GO" id="GO:0006637">
    <property type="term" value="P:acyl-CoA metabolic process"/>
    <property type="evidence" value="ECO:0007669"/>
    <property type="project" value="TreeGrafter"/>
</dbReference>
<dbReference type="InterPro" id="IPR014940">
    <property type="entry name" value="BAAT_C"/>
</dbReference>
<dbReference type="EMBL" id="CP014323">
    <property type="protein sequence ID" value="AMJ97334.1"/>
    <property type="molecule type" value="Genomic_DNA"/>
</dbReference>
<keyword evidence="3" id="KW-0378">Hydrolase</keyword>
<dbReference type="Pfam" id="PF08840">
    <property type="entry name" value="BAAT_C"/>
    <property type="match status" value="1"/>
</dbReference>
<feature type="chain" id="PRO_5007272345" evidence="1">
    <location>
        <begin position="23"/>
        <end position="284"/>
    </location>
</feature>
<dbReference type="AlphaFoldDB" id="A0A126PWC9"/>
<dbReference type="GO" id="GO:0006631">
    <property type="term" value="P:fatty acid metabolic process"/>
    <property type="evidence" value="ECO:0007669"/>
    <property type="project" value="TreeGrafter"/>
</dbReference>
<keyword evidence="1" id="KW-0732">Signal</keyword>
<dbReference type="Gene3D" id="3.40.50.1820">
    <property type="entry name" value="alpha/beta hydrolase"/>
    <property type="match status" value="1"/>
</dbReference>
<dbReference type="InterPro" id="IPR029058">
    <property type="entry name" value="AB_hydrolase_fold"/>
</dbReference>
<evidence type="ECO:0000313" key="4">
    <source>
        <dbReference type="Proteomes" id="UP000063991"/>
    </source>
</evidence>
<evidence type="ECO:0000256" key="1">
    <source>
        <dbReference type="SAM" id="SignalP"/>
    </source>
</evidence>
<accession>A0A126PWC9</accession>
<dbReference type="PANTHER" id="PTHR10824">
    <property type="entry name" value="ACYL-COENZYME A THIOESTERASE-RELATED"/>
    <property type="match status" value="1"/>
</dbReference>
<dbReference type="GO" id="GO:0047617">
    <property type="term" value="F:fatty acyl-CoA hydrolase activity"/>
    <property type="evidence" value="ECO:0007669"/>
    <property type="project" value="TreeGrafter"/>
</dbReference>
<evidence type="ECO:0000313" key="3">
    <source>
        <dbReference type="EMBL" id="AMJ97334.1"/>
    </source>
</evidence>
<dbReference type="SUPFAM" id="SSF53474">
    <property type="entry name" value="alpha/beta-Hydrolases"/>
    <property type="match status" value="1"/>
</dbReference>
<proteinExistence type="predicted"/>
<name>A0A126PWC9_ALTMA</name>
<sequence length="284" mass="31062">MNTQTVLSCFLFFLLLSTQCGASTRTLKFEEDGLAATYYPSGSNERKMGVLVLGGSEGGVPEKLASPIVEAGFPTLALAYFKEEGLPPELERIPLEYVIQAMSWLKSQPDTMPDNIVVVGWSKGAELSLLLASKEPSISNVVAIAPSSVVWAGILKDWSKVPGSSWTYDGQDLAFVPFNPSGEVNGLLDLYKQSLENRTDSGEVNIPVQNISAGVVLLTGENDEIWPSPTMAETVCEKINARADKKCKHINYQGADHLLNYEFLKEGSDMNQTFIKMLTNHNNH</sequence>
<organism evidence="3 4">
    <name type="scientific">Alteromonas macleodii</name>
    <name type="common">Pseudoalteromonas macleodii</name>
    <dbReference type="NCBI Taxonomy" id="28108"/>
    <lineage>
        <taxon>Bacteria</taxon>
        <taxon>Pseudomonadati</taxon>
        <taxon>Pseudomonadota</taxon>
        <taxon>Gammaproteobacteria</taxon>
        <taxon>Alteromonadales</taxon>
        <taxon>Alteromonadaceae</taxon>
        <taxon>Alteromonas/Salinimonas group</taxon>
        <taxon>Alteromonas</taxon>
    </lineage>
</organism>
<reference evidence="3 4" key="1">
    <citation type="submission" date="2015-12" db="EMBL/GenBank/DDBJ databases">
        <authorList>
            <person name="Shamseldin A."/>
            <person name="Moawad H."/>
            <person name="Abd El-Rahim W.M."/>
            <person name="Sadowsky M.J."/>
        </authorList>
    </citation>
    <scope>NUCLEOTIDE SEQUENCE [LARGE SCALE GENOMIC DNA]</scope>
    <source>
        <strain evidence="3 4">D7</strain>
    </source>
</reference>
<dbReference type="Proteomes" id="UP000063991">
    <property type="component" value="Chromosome"/>
</dbReference>
<evidence type="ECO:0000259" key="2">
    <source>
        <dbReference type="Pfam" id="PF08840"/>
    </source>
</evidence>
<dbReference type="PANTHER" id="PTHR10824:SF4">
    <property type="entry name" value="ACYL-COENZYME A THIOESTERASE 1-LIKE"/>
    <property type="match status" value="1"/>
</dbReference>
<feature type="domain" description="BAAT/Acyl-CoA thioester hydrolase C-terminal" evidence="2">
    <location>
        <begin position="93"/>
        <end position="260"/>
    </location>
</feature>
<protein>
    <submittedName>
        <fullName evidence="3">Dienelactone hydrolase</fullName>
    </submittedName>
</protein>
<gene>
    <name evidence="3" type="ORF">AVL55_03650</name>
</gene>
<feature type="signal peptide" evidence="1">
    <location>
        <begin position="1"/>
        <end position="22"/>
    </location>
</feature>
<dbReference type="OrthoDB" id="8922993at2"/>
<dbReference type="RefSeq" id="WP_061094271.1">
    <property type="nucleotide sequence ID" value="NZ_CP014323.1"/>
</dbReference>